<feature type="transmembrane region" description="Helical" evidence="4">
    <location>
        <begin position="261"/>
        <end position="282"/>
    </location>
</feature>
<dbReference type="PANTHER" id="PTHR43547">
    <property type="entry name" value="TWO-COMPONENT HISTIDINE KINASE"/>
    <property type="match status" value="1"/>
</dbReference>
<keyword evidence="7" id="KW-1185">Reference proteome</keyword>
<dbReference type="PANTHER" id="PTHR43547:SF2">
    <property type="entry name" value="HYBRID SIGNAL TRANSDUCTION HISTIDINE KINASE C"/>
    <property type="match status" value="1"/>
</dbReference>
<dbReference type="InterPro" id="IPR003594">
    <property type="entry name" value="HATPase_dom"/>
</dbReference>
<dbReference type="InterPro" id="IPR029016">
    <property type="entry name" value="GAF-like_dom_sf"/>
</dbReference>
<evidence type="ECO:0000256" key="2">
    <source>
        <dbReference type="ARBA" id="ARBA00012438"/>
    </source>
</evidence>
<evidence type="ECO:0000256" key="4">
    <source>
        <dbReference type="SAM" id="Phobius"/>
    </source>
</evidence>
<dbReference type="Pfam" id="PF02518">
    <property type="entry name" value="HATPase_c"/>
    <property type="match status" value="1"/>
</dbReference>
<evidence type="ECO:0000313" key="6">
    <source>
        <dbReference type="EMBL" id="QDZ06660.1"/>
    </source>
</evidence>
<evidence type="ECO:0000256" key="3">
    <source>
        <dbReference type="ARBA" id="ARBA00022553"/>
    </source>
</evidence>
<dbReference type="OrthoDB" id="9785691at2"/>
<dbReference type="PRINTS" id="PR00344">
    <property type="entry name" value="BCTRLSENSOR"/>
</dbReference>
<feature type="transmembrane region" description="Helical" evidence="4">
    <location>
        <begin position="132"/>
        <end position="150"/>
    </location>
</feature>
<dbReference type="PROSITE" id="PS50109">
    <property type="entry name" value="HIS_KIN"/>
    <property type="match status" value="1"/>
</dbReference>
<feature type="domain" description="Histidine kinase" evidence="5">
    <location>
        <begin position="475"/>
        <end position="673"/>
    </location>
</feature>
<dbReference type="Gene3D" id="3.30.450.40">
    <property type="match status" value="1"/>
</dbReference>
<evidence type="ECO:0000256" key="1">
    <source>
        <dbReference type="ARBA" id="ARBA00000085"/>
    </source>
</evidence>
<accession>A0A5B8LHM6</accession>
<dbReference type="EC" id="2.7.13.3" evidence="2"/>
<dbReference type="Proteomes" id="UP000315673">
    <property type="component" value="Chromosome"/>
</dbReference>
<sequence>MVAAAVILWGHALAALLFATLALSQVRGGAVSVPRTAFLIALGLTAIWSLAMAGIGSGDMVTWVAESLRNLGWLGFMFALLRRDTARRDRAVTTIYGVVALVAVAGIGLALFQPSVGPELIGAVTAVRVLLRMMVAVGALVLVNHLYSLVAPAARGGIRMAVVALATMWLGDLLLYTVAYLGADWPQTLIAARGIVMAAIVPMLAIAVHRNGDWTLHISRTVTWQSLTLVALTIYAMATVLVISAIQTFGGGYARLAQTAFVFGSAAALLTLLSSPTVKAWLRVMVAKHLFRHRYDYRAEWVRFTETLGTPGESAPPLEERIVKAVADLTDSPAGLLLVADGQTLSLGAGWQWPGEPPASVAGDALARFLADGAHIVELDTVRAGHATREELAAVPQWMLDHHAAWAVVPLVHVNALIGAILLSRPPIDRSLDWEDFDLLRIAGRQVASYLAEARAHEQLADARRFDEFNRRFAFILHDVKNLVSQLTLVARNAERHADNPDFRADMIATLQDSAGKMNDLLARLSQHHSGRADDPQAIELMPLAQRVAKARGGSYPVIVSGTRDALAVADAGRLEQALGHLIQNAVEASTDGEPVTVTVGRSSIEVADRGTGMNAAFVRDHLFRPFVSTKHGGFGIGAFEARQVIQAMGGTLDVVSREGEGTKFTIGLPATLAPQHMERAA</sequence>
<feature type="transmembrane region" description="Helical" evidence="4">
    <location>
        <begin position="404"/>
        <end position="423"/>
    </location>
</feature>
<feature type="transmembrane region" description="Helical" evidence="4">
    <location>
        <begin position="189"/>
        <end position="208"/>
    </location>
</feature>
<organism evidence="6 7">
    <name type="scientific">Sphingomonas panacisoli</name>
    <dbReference type="NCBI Taxonomy" id="1813879"/>
    <lineage>
        <taxon>Bacteria</taxon>
        <taxon>Pseudomonadati</taxon>
        <taxon>Pseudomonadota</taxon>
        <taxon>Alphaproteobacteria</taxon>
        <taxon>Sphingomonadales</taxon>
        <taxon>Sphingomonadaceae</taxon>
        <taxon>Sphingomonas</taxon>
    </lineage>
</organism>
<feature type="transmembrane region" description="Helical" evidence="4">
    <location>
        <begin position="229"/>
        <end position="249"/>
    </location>
</feature>
<dbReference type="GO" id="GO:0000155">
    <property type="term" value="F:phosphorelay sensor kinase activity"/>
    <property type="evidence" value="ECO:0007669"/>
    <property type="project" value="TreeGrafter"/>
</dbReference>
<keyword evidence="6" id="KW-0418">Kinase</keyword>
<evidence type="ECO:0000313" key="7">
    <source>
        <dbReference type="Proteomes" id="UP000315673"/>
    </source>
</evidence>
<dbReference type="KEGG" id="spai:FPZ24_03535"/>
<dbReference type="EMBL" id="CP042306">
    <property type="protein sequence ID" value="QDZ06660.1"/>
    <property type="molecule type" value="Genomic_DNA"/>
</dbReference>
<keyword evidence="4" id="KW-0472">Membrane</keyword>
<dbReference type="Gene3D" id="3.30.565.10">
    <property type="entry name" value="Histidine kinase-like ATPase, C-terminal domain"/>
    <property type="match status" value="1"/>
</dbReference>
<gene>
    <name evidence="6" type="primary">prsK</name>
    <name evidence="6" type="ORF">FPZ24_03535</name>
</gene>
<dbReference type="RefSeq" id="WP_146569744.1">
    <property type="nucleotide sequence ID" value="NZ_CP042306.1"/>
</dbReference>
<dbReference type="SMART" id="SM00387">
    <property type="entry name" value="HATPase_c"/>
    <property type="match status" value="1"/>
</dbReference>
<feature type="transmembrane region" description="Helical" evidence="4">
    <location>
        <begin position="93"/>
        <end position="112"/>
    </location>
</feature>
<dbReference type="SUPFAM" id="SSF55781">
    <property type="entry name" value="GAF domain-like"/>
    <property type="match status" value="1"/>
</dbReference>
<keyword evidence="4" id="KW-0812">Transmembrane</keyword>
<dbReference type="InterPro" id="IPR014265">
    <property type="entry name" value="XrtA/PrsK"/>
</dbReference>
<proteinExistence type="predicted"/>
<feature type="transmembrane region" description="Helical" evidence="4">
    <location>
        <begin position="36"/>
        <end position="55"/>
    </location>
</feature>
<keyword evidence="6" id="KW-0808">Transferase</keyword>
<dbReference type="InterPro" id="IPR004358">
    <property type="entry name" value="Sig_transdc_His_kin-like_C"/>
</dbReference>
<feature type="transmembrane region" description="Helical" evidence="4">
    <location>
        <begin position="162"/>
        <end position="183"/>
    </location>
</feature>
<keyword evidence="4" id="KW-1133">Transmembrane helix</keyword>
<name>A0A5B8LHM6_9SPHN</name>
<dbReference type="AlphaFoldDB" id="A0A5B8LHM6"/>
<evidence type="ECO:0000259" key="5">
    <source>
        <dbReference type="PROSITE" id="PS50109"/>
    </source>
</evidence>
<feature type="transmembrane region" description="Helical" evidence="4">
    <location>
        <begin position="6"/>
        <end position="24"/>
    </location>
</feature>
<reference evidence="6 7" key="1">
    <citation type="submission" date="2019-07" db="EMBL/GenBank/DDBJ databases">
        <title>Full genome sequence of Sphingomonas sp. 4R-6-7(HKS19).</title>
        <authorList>
            <person name="Im W.-T."/>
        </authorList>
    </citation>
    <scope>NUCLEOTIDE SEQUENCE [LARGE SCALE GENOMIC DNA]</scope>
    <source>
        <strain evidence="6 7">HKS19</strain>
    </source>
</reference>
<dbReference type="NCBIfam" id="TIGR02916">
    <property type="entry name" value="PEP_his_kin"/>
    <property type="match status" value="1"/>
</dbReference>
<keyword evidence="3" id="KW-0597">Phosphoprotein</keyword>
<comment type="catalytic activity">
    <reaction evidence="1">
        <text>ATP + protein L-histidine = ADP + protein N-phospho-L-histidine.</text>
        <dbReference type="EC" id="2.7.13.3"/>
    </reaction>
</comment>
<dbReference type="InterPro" id="IPR005467">
    <property type="entry name" value="His_kinase_dom"/>
</dbReference>
<dbReference type="SUPFAM" id="SSF55874">
    <property type="entry name" value="ATPase domain of HSP90 chaperone/DNA topoisomerase II/histidine kinase"/>
    <property type="match status" value="1"/>
</dbReference>
<protein>
    <recommendedName>
        <fullName evidence="2">histidine kinase</fullName>
        <ecNumber evidence="2">2.7.13.3</ecNumber>
    </recommendedName>
</protein>
<dbReference type="InterPro" id="IPR036890">
    <property type="entry name" value="HATPase_C_sf"/>
</dbReference>